<dbReference type="OrthoDB" id="9957448at2"/>
<feature type="transmembrane region" description="Helical" evidence="1">
    <location>
        <begin position="35"/>
        <end position="52"/>
    </location>
</feature>
<comment type="caution">
    <text evidence="2">The sequence shown here is derived from an EMBL/GenBank/DDBJ whole genome shotgun (WGS) entry which is preliminary data.</text>
</comment>
<dbReference type="Proteomes" id="UP000292507">
    <property type="component" value="Unassembled WGS sequence"/>
</dbReference>
<proteinExistence type="predicted"/>
<gene>
    <name evidence="2" type="ORF">BKA19_1405</name>
</gene>
<accession>A0A4Q7Y479</accession>
<evidence type="ECO:0000313" key="3">
    <source>
        <dbReference type="Proteomes" id="UP000292507"/>
    </source>
</evidence>
<keyword evidence="1" id="KW-0472">Membrane</keyword>
<keyword evidence="1" id="KW-0812">Transmembrane</keyword>
<protein>
    <submittedName>
        <fullName evidence="2">Uncharacterized protein</fullName>
    </submittedName>
</protein>
<name>A0A4Q7Y479_9ACTN</name>
<keyword evidence="3" id="KW-1185">Reference proteome</keyword>
<evidence type="ECO:0000256" key="1">
    <source>
        <dbReference type="SAM" id="Phobius"/>
    </source>
</evidence>
<dbReference type="EMBL" id="SHKV01000001">
    <property type="protein sequence ID" value="RZU31727.1"/>
    <property type="molecule type" value="Genomic_DNA"/>
</dbReference>
<reference evidence="2 3" key="1">
    <citation type="submission" date="2019-02" db="EMBL/GenBank/DDBJ databases">
        <title>Sequencing the genomes of 1000 actinobacteria strains.</title>
        <authorList>
            <person name="Klenk H.-P."/>
        </authorList>
    </citation>
    <scope>NUCLEOTIDE SEQUENCE [LARGE SCALE GENOMIC DNA]</scope>
    <source>
        <strain evidence="2 3">DSM 44509</strain>
    </source>
</reference>
<sequence>MLRVRTWKVPVGLWLSGLAAKIVLSLLVDETLGNWVGGTLGFLALASALLLGREWSRESPGRRQQ</sequence>
<dbReference type="RefSeq" id="WP_104527514.1">
    <property type="nucleotide sequence ID" value="NZ_POQT01000006.1"/>
</dbReference>
<dbReference type="AlphaFoldDB" id="A0A4Q7Y479"/>
<organism evidence="2 3">
    <name type="scientific">Blastococcus saxobsidens</name>
    <dbReference type="NCBI Taxonomy" id="138336"/>
    <lineage>
        <taxon>Bacteria</taxon>
        <taxon>Bacillati</taxon>
        <taxon>Actinomycetota</taxon>
        <taxon>Actinomycetes</taxon>
        <taxon>Geodermatophilales</taxon>
        <taxon>Geodermatophilaceae</taxon>
        <taxon>Blastococcus</taxon>
    </lineage>
</organism>
<evidence type="ECO:0000313" key="2">
    <source>
        <dbReference type="EMBL" id="RZU31727.1"/>
    </source>
</evidence>
<keyword evidence="1" id="KW-1133">Transmembrane helix</keyword>